<dbReference type="EMBL" id="KE145362">
    <property type="protein sequence ID" value="EPE31320.1"/>
    <property type="molecule type" value="Genomic_DNA"/>
</dbReference>
<dbReference type="SUPFAM" id="SSF52374">
    <property type="entry name" value="Nucleotidylyl transferase"/>
    <property type="match status" value="1"/>
</dbReference>
<dbReference type="HOGENOM" id="CLU_039214_1_0_1"/>
<protein>
    <submittedName>
        <fullName evidence="1">Uncharacterized protein</fullName>
    </submittedName>
</protein>
<evidence type="ECO:0000313" key="1">
    <source>
        <dbReference type="EMBL" id="EPE31320.1"/>
    </source>
</evidence>
<evidence type="ECO:0000313" key="2">
    <source>
        <dbReference type="Proteomes" id="UP000016922"/>
    </source>
</evidence>
<name>S3D0F5_GLAL2</name>
<dbReference type="OMA" id="GWIEICG"/>
<dbReference type="KEGG" id="glz:GLAREA_12623"/>
<gene>
    <name evidence="1" type="ORF">GLAREA_12623</name>
</gene>
<organism evidence="1 2">
    <name type="scientific">Glarea lozoyensis (strain ATCC 20868 / MF5171)</name>
    <dbReference type="NCBI Taxonomy" id="1116229"/>
    <lineage>
        <taxon>Eukaryota</taxon>
        <taxon>Fungi</taxon>
        <taxon>Dikarya</taxon>
        <taxon>Ascomycota</taxon>
        <taxon>Pezizomycotina</taxon>
        <taxon>Leotiomycetes</taxon>
        <taxon>Helotiales</taxon>
        <taxon>Helotiaceae</taxon>
        <taxon>Glarea</taxon>
    </lineage>
</organism>
<dbReference type="GeneID" id="19471663"/>
<dbReference type="OrthoDB" id="3532978at2759"/>
<dbReference type="AlphaFoldDB" id="S3D0F5"/>
<dbReference type="RefSeq" id="XP_008081595.1">
    <property type="nucleotide sequence ID" value="XM_008083404.1"/>
</dbReference>
<keyword evidence="2" id="KW-1185">Reference proteome</keyword>
<sequence length="375" mass="43012">MDATKESKPRDGGPIPYELASHHALGGGSYVFSTDYASYLKSLLPPGSRKTEVNIIIQPNSSPHIGTLCSLGLAFTVARRLQDLGMDIIVRCDLWDRAKGEESVIEGIKYQRGLRDTGRFQQHLPDYIDILNLLSKQYAVKYELRFEKEFLQQSGITAVLQTVIKNREVLGKHLMPSTGKLALRAPCPTCGLVDKYGVNNVYSEDCTSVSFSCPYHGRFVYTTKKDPQQFQFNCQLFNLVLGMFYEQVDYGWIEICGSDYTGFWQEQLLWRFLSKPAIIVYTPLISDWSGSKVSKSLYLQKTAYDYLRKAGQGYLLSYNVLRREGKDLTMLWKEIERWVDEPYRLFRGYSLQYIHLLFEGHKLHLGIIHDSKCRG</sequence>
<proteinExistence type="predicted"/>
<dbReference type="eggNOG" id="ENOG502S0NK">
    <property type="taxonomic scope" value="Eukaryota"/>
</dbReference>
<reference evidence="1 2" key="1">
    <citation type="journal article" date="2013" name="BMC Genomics">
        <title>Genomics-driven discovery of the pneumocandin biosynthetic gene cluster in the fungus Glarea lozoyensis.</title>
        <authorList>
            <person name="Chen L."/>
            <person name="Yue Q."/>
            <person name="Zhang X."/>
            <person name="Xiang M."/>
            <person name="Wang C."/>
            <person name="Li S."/>
            <person name="Che Y."/>
            <person name="Ortiz-Lopez F.J."/>
            <person name="Bills G.F."/>
            <person name="Liu X."/>
            <person name="An Z."/>
        </authorList>
    </citation>
    <scope>NUCLEOTIDE SEQUENCE [LARGE SCALE GENOMIC DNA]</scope>
    <source>
        <strain evidence="2">ATCC 20868 / MF5171</strain>
    </source>
</reference>
<dbReference type="Proteomes" id="UP000016922">
    <property type="component" value="Unassembled WGS sequence"/>
</dbReference>
<accession>S3D0F5</accession>